<proteinExistence type="predicted"/>
<dbReference type="EMBL" id="CP119923">
    <property type="protein sequence ID" value="WFD17565.1"/>
    <property type="molecule type" value="Genomic_DNA"/>
</dbReference>
<sequence length="122" mass="13593">MVTVIRYKFPREAYQVLFLLSAFLYVDQAAPNTMGAWIRQALGGPSVMRKIKNVAIGIHILEALVMLCVNIRRGAALSVTVRVLALTLPAQVGDDDADSRRPNVGYLFQYRIDPSPFEDKAK</sequence>
<evidence type="ECO:0000313" key="1">
    <source>
        <dbReference type="EMBL" id="WFD17565.1"/>
    </source>
</evidence>
<protein>
    <submittedName>
        <fullName evidence="1">Uncharacterized protein</fullName>
    </submittedName>
</protein>
<organism evidence="1 2">
    <name type="scientific">Malassezia arunalokei</name>
    <dbReference type="NCBI Taxonomy" id="1514897"/>
    <lineage>
        <taxon>Eukaryota</taxon>
        <taxon>Fungi</taxon>
        <taxon>Dikarya</taxon>
        <taxon>Basidiomycota</taxon>
        <taxon>Ustilaginomycotina</taxon>
        <taxon>Malasseziomycetes</taxon>
        <taxon>Malasseziales</taxon>
        <taxon>Malasseziaceae</taxon>
        <taxon>Malassezia</taxon>
    </lineage>
</organism>
<dbReference type="AlphaFoldDB" id="A0AAJ5Z2A7"/>
<evidence type="ECO:0000313" key="2">
    <source>
        <dbReference type="Proteomes" id="UP001217582"/>
    </source>
</evidence>
<keyword evidence="2" id="KW-1185">Reference proteome</keyword>
<accession>A0AAJ5Z2A7</accession>
<dbReference type="Proteomes" id="UP001217582">
    <property type="component" value="Chromosome 8"/>
</dbReference>
<gene>
    <name evidence="1" type="ORF">MARU1_003622</name>
</gene>
<reference evidence="1 2" key="1">
    <citation type="submission" date="2023-03" db="EMBL/GenBank/DDBJ databases">
        <title>Mating type loci evolution in Malassezia.</title>
        <authorList>
            <person name="Coelho M.A."/>
        </authorList>
    </citation>
    <scope>NUCLEOTIDE SEQUENCE [LARGE SCALE GENOMIC DNA]</scope>
    <source>
        <strain evidence="1 2">CBS 13387</strain>
    </source>
</reference>
<name>A0AAJ5Z2A7_9BASI</name>